<dbReference type="EMBL" id="GL348718">
    <property type="protein sequence ID" value="EFH51233.1"/>
    <property type="molecule type" value="Genomic_DNA"/>
</dbReference>
<gene>
    <name evidence="2" type="ORF">ARALYDRAFT_352690</name>
</gene>
<reference evidence="3" key="1">
    <citation type="journal article" date="2011" name="Nat. Genet.">
        <title>The Arabidopsis lyrata genome sequence and the basis of rapid genome size change.</title>
        <authorList>
            <person name="Hu T.T."/>
            <person name="Pattyn P."/>
            <person name="Bakker E.G."/>
            <person name="Cao J."/>
            <person name="Cheng J.-F."/>
            <person name="Clark R.M."/>
            <person name="Fahlgren N."/>
            <person name="Fawcett J.A."/>
            <person name="Grimwood J."/>
            <person name="Gundlach H."/>
            <person name="Haberer G."/>
            <person name="Hollister J.D."/>
            <person name="Ossowski S."/>
            <person name="Ottilar R.P."/>
            <person name="Salamov A.A."/>
            <person name="Schneeberger K."/>
            <person name="Spannagl M."/>
            <person name="Wang X."/>
            <person name="Yang L."/>
            <person name="Nasrallah M.E."/>
            <person name="Bergelson J."/>
            <person name="Carrington J.C."/>
            <person name="Gaut B.S."/>
            <person name="Schmutz J."/>
            <person name="Mayer K.F.X."/>
            <person name="Van de Peer Y."/>
            <person name="Grigoriev I.V."/>
            <person name="Nordborg M."/>
            <person name="Weigel D."/>
            <person name="Guo Y.-L."/>
        </authorList>
    </citation>
    <scope>NUCLEOTIDE SEQUENCE [LARGE SCALE GENOMIC DNA]</scope>
    <source>
        <strain evidence="3">cv. MN47</strain>
    </source>
</reference>
<feature type="region of interest" description="Disordered" evidence="1">
    <location>
        <begin position="1"/>
        <end position="112"/>
    </location>
</feature>
<proteinExistence type="predicted"/>
<protein>
    <submittedName>
        <fullName evidence="2">Predicted protein</fullName>
    </submittedName>
</protein>
<feature type="compositionally biased region" description="Polar residues" evidence="1">
    <location>
        <begin position="38"/>
        <end position="49"/>
    </location>
</feature>
<dbReference type="HOGENOM" id="CLU_2149297_0_0_1"/>
<evidence type="ECO:0000313" key="3">
    <source>
        <dbReference type="Proteomes" id="UP000008694"/>
    </source>
</evidence>
<feature type="compositionally biased region" description="Basic and acidic residues" evidence="1">
    <location>
        <begin position="50"/>
        <end position="64"/>
    </location>
</feature>
<keyword evidence="3" id="KW-1185">Reference proteome</keyword>
<sequence>MLAKSPRSASEKSKEGGTGTNTIVQQLGQRLLQDRENTTPLQPSNTNNVEKIEHLSVQSEEKDQQQQWTVVRRNSGSASLSTSKKAEEPVVKSVSPSGFRVLQVEGDDESQA</sequence>
<accession>D7M4U7</accession>
<organism evidence="3">
    <name type="scientific">Arabidopsis lyrata subsp. lyrata</name>
    <name type="common">Lyre-leaved rock-cress</name>
    <dbReference type="NCBI Taxonomy" id="81972"/>
    <lineage>
        <taxon>Eukaryota</taxon>
        <taxon>Viridiplantae</taxon>
        <taxon>Streptophyta</taxon>
        <taxon>Embryophyta</taxon>
        <taxon>Tracheophyta</taxon>
        <taxon>Spermatophyta</taxon>
        <taxon>Magnoliopsida</taxon>
        <taxon>eudicotyledons</taxon>
        <taxon>Gunneridae</taxon>
        <taxon>Pentapetalae</taxon>
        <taxon>rosids</taxon>
        <taxon>malvids</taxon>
        <taxon>Brassicales</taxon>
        <taxon>Brassicaceae</taxon>
        <taxon>Camelineae</taxon>
        <taxon>Arabidopsis</taxon>
    </lineage>
</organism>
<evidence type="ECO:0000256" key="1">
    <source>
        <dbReference type="SAM" id="MobiDB-lite"/>
    </source>
</evidence>
<dbReference type="Proteomes" id="UP000008694">
    <property type="component" value="Unassembled WGS sequence"/>
</dbReference>
<feature type="compositionally biased region" description="Polar residues" evidence="1">
    <location>
        <begin position="65"/>
        <end position="83"/>
    </location>
</feature>
<evidence type="ECO:0000313" key="2">
    <source>
        <dbReference type="EMBL" id="EFH51233.1"/>
    </source>
</evidence>
<name>D7M4U7_ARALL</name>
<dbReference type="AlphaFoldDB" id="D7M4U7"/>
<dbReference type="Gramene" id="fgenesh1_pg.C_scaffold_6003283">
    <property type="protein sequence ID" value="fgenesh1_pg.C_scaffold_6003283"/>
    <property type="gene ID" value="fgenesh1_pg.C_scaffold_6003283"/>
</dbReference>